<organism evidence="1 2">
    <name type="scientific">Dipteronia dyeriana</name>
    <dbReference type="NCBI Taxonomy" id="168575"/>
    <lineage>
        <taxon>Eukaryota</taxon>
        <taxon>Viridiplantae</taxon>
        <taxon>Streptophyta</taxon>
        <taxon>Embryophyta</taxon>
        <taxon>Tracheophyta</taxon>
        <taxon>Spermatophyta</taxon>
        <taxon>Magnoliopsida</taxon>
        <taxon>eudicotyledons</taxon>
        <taxon>Gunneridae</taxon>
        <taxon>Pentapetalae</taxon>
        <taxon>rosids</taxon>
        <taxon>malvids</taxon>
        <taxon>Sapindales</taxon>
        <taxon>Sapindaceae</taxon>
        <taxon>Hippocastanoideae</taxon>
        <taxon>Acereae</taxon>
        <taxon>Dipteronia</taxon>
    </lineage>
</organism>
<sequence>MFGGTDCCSELLDPSTTPGFLTPESYPTAPRTSSVIALTFLSRGENKLFPMHLVAEAAPILRGIRIVIDSGLVPALVDLTNLGNAPSVDVGTVTSNILGLIRGYPISIVFVGRNANYVAHSLARLALSLSVDQFFS</sequence>
<comment type="caution">
    <text evidence="1">The sequence shown here is derived from an EMBL/GenBank/DDBJ whole genome shotgun (WGS) entry which is preliminary data.</text>
</comment>
<dbReference type="EMBL" id="JANJYI010000001">
    <property type="protein sequence ID" value="KAK2663235.1"/>
    <property type="molecule type" value="Genomic_DNA"/>
</dbReference>
<proteinExistence type="predicted"/>
<reference evidence="1" key="1">
    <citation type="journal article" date="2023" name="Plant J.">
        <title>Genome sequences and population genomics provide insights into the demographic history, inbreeding, and mutation load of two 'living fossil' tree species of Dipteronia.</title>
        <authorList>
            <person name="Feng Y."/>
            <person name="Comes H.P."/>
            <person name="Chen J."/>
            <person name="Zhu S."/>
            <person name="Lu R."/>
            <person name="Zhang X."/>
            <person name="Li P."/>
            <person name="Qiu J."/>
            <person name="Olsen K.M."/>
            <person name="Qiu Y."/>
        </authorList>
    </citation>
    <scope>NUCLEOTIDE SEQUENCE</scope>
    <source>
        <strain evidence="1">KIB01</strain>
    </source>
</reference>
<accession>A0AAE0CTR3</accession>
<dbReference type="AlphaFoldDB" id="A0AAE0CTR3"/>
<keyword evidence="2" id="KW-1185">Reference proteome</keyword>
<dbReference type="Proteomes" id="UP001280121">
    <property type="component" value="Unassembled WGS sequence"/>
</dbReference>
<evidence type="ECO:0000313" key="2">
    <source>
        <dbReference type="Proteomes" id="UP001280121"/>
    </source>
</evidence>
<protein>
    <submittedName>
        <fullName evidence="1">Uncharacterized protein</fullName>
    </submittedName>
</protein>
<evidence type="ECO:0000313" key="1">
    <source>
        <dbReference type="EMBL" id="KAK2663235.1"/>
    </source>
</evidence>
<gene>
    <name evidence="1" type="ORF">Ddye_001809</name>
</gene>
<name>A0AAE0CTR3_9ROSI</name>